<gene>
    <name evidence="2" type="ORF">E6C50_06445</name>
</gene>
<reference evidence="2 3" key="1">
    <citation type="submission" date="2019-04" db="EMBL/GenBank/DDBJ databases">
        <title>Flavobacterium sp. nov. isolated from construction timber.</title>
        <authorList>
            <person name="Lin S.-Y."/>
            <person name="Chang C.-T."/>
            <person name="Young C.-C."/>
        </authorList>
    </citation>
    <scope>NUCLEOTIDE SEQUENCE [LARGE SCALE GENOMIC DNA]</scope>
    <source>
        <strain evidence="2 3">CC-CTC003</strain>
    </source>
</reference>
<evidence type="ECO:0000313" key="3">
    <source>
        <dbReference type="Proteomes" id="UP000307507"/>
    </source>
</evidence>
<feature type="transmembrane region" description="Helical" evidence="1">
    <location>
        <begin position="36"/>
        <end position="56"/>
    </location>
</feature>
<dbReference type="OrthoDB" id="660361at2"/>
<comment type="caution">
    <text evidence="2">The sequence shown here is derived from an EMBL/GenBank/DDBJ whole genome shotgun (WGS) entry which is preliminary data.</text>
</comment>
<accession>A0A4S3ZZH3</accession>
<sequence length="175" mass="19193">MNATIKKNGINFGIIMGVFSILVTTLIYAIDVSLFVNPWIGIASIIIYIVLGVILLSKTKKALGGITFKEAFTVYFIAAAIGAVLGVVFNIILFNFIDPSVKETISQMSIEYTVDMLKKFNTPTAAIKETVEKMKETDNYSIANQLKGLVFSFVFSAIFGAILALIFKNKTNTLE</sequence>
<feature type="transmembrane region" description="Helical" evidence="1">
    <location>
        <begin position="12"/>
        <end position="30"/>
    </location>
</feature>
<feature type="transmembrane region" description="Helical" evidence="1">
    <location>
        <begin position="149"/>
        <end position="167"/>
    </location>
</feature>
<evidence type="ECO:0000256" key="1">
    <source>
        <dbReference type="SAM" id="Phobius"/>
    </source>
</evidence>
<dbReference type="AlphaFoldDB" id="A0A4S3ZZH3"/>
<dbReference type="RefSeq" id="WP_136402383.1">
    <property type="nucleotide sequence ID" value="NZ_SSNZ01000002.1"/>
</dbReference>
<evidence type="ECO:0000313" key="2">
    <source>
        <dbReference type="EMBL" id="THF51398.1"/>
    </source>
</evidence>
<dbReference type="Proteomes" id="UP000307507">
    <property type="component" value="Unassembled WGS sequence"/>
</dbReference>
<proteinExistence type="predicted"/>
<keyword evidence="3" id="KW-1185">Reference proteome</keyword>
<organism evidence="2 3">
    <name type="scientific">Flavobacterium supellecticarium</name>
    <dbReference type="NCBI Taxonomy" id="2565924"/>
    <lineage>
        <taxon>Bacteria</taxon>
        <taxon>Pseudomonadati</taxon>
        <taxon>Bacteroidota</taxon>
        <taxon>Flavobacteriia</taxon>
        <taxon>Flavobacteriales</taxon>
        <taxon>Flavobacteriaceae</taxon>
        <taxon>Flavobacterium</taxon>
    </lineage>
</organism>
<dbReference type="InterPro" id="IPR025250">
    <property type="entry name" value="DUF4199"/>
</dbReference>
<dbReference type="EMBL" id="SSNZ01000002">
    <property type="protein sequence ID" value="THF51398.1"/>
    <property type="molecule type" value="Genomic_DNA"/>
</dbReference>
<keyword evidence="1" id="KW-0472">Membrane</keyword>
<dbReference type="Pfam" id="PF13858">
    <property type="entry name" value="DUF4199"/>
    <property type="match status" value="1"/>
</dbReference>
<keyword evidence="1" id="KW-1133">Transmembrane helix</keyword>
<keyword evidence="1" id="KW-0812">Transmembrane</keyword>
<name>A0A4S3ZZH3_9FLAO</name>
<protein>
    <submittedName>
        <fullName evidence="2">DUF4199 domain-containing protein</fullName>
    </submittedName>
</protein>
<feature type="transmembrane region" description="Helical" evidence="1">
    <location>
        <begin position="72"/>
        <end position="97"/>
    </location>
</feature>